<keyword evidence="4" id="KW-0645">Protease</keyword>
<dbReference type="GO" id="GO:0071555">
    <property type="term" value="P:cell wall organization"/>
    <property type="evidence" value="ECO:0007669"/>
    <property type="project" value="UniProtKB-KW"/>
</dbReference>
<dbReference type="AlphaFoldDB" id="A0A377XT44"/>
<reference evidence="11 12" key="1">
    <citation type="submission" date="2018-06" db="EMBL/GenBank/DDBJ databases">
        <authorList>
            <consortium name="Pathogen Informatics"/>
            <person name="Doyle S."/>
        </authorList>
    </citation>
    <scope>NUCLEOTIDE SEQUENCE [LARGE SCALE GENOMIC DNA]</scope>
    <source>
        <strain evidence="11 12">NCTC5047</strain>
    </source>
</reference>
<protein>
    <submittedName>
        <fullName evidence="11">Penicillin-binding protein 2 (PBP-2)</fullName>
    </submittedName>
</protein>
<evidence type="ECO:0000256" key="7">
    <source>
        <dbReference type="ARBA" id="ARBA00022984"/>
    </source>
</evidence>
<dbReference type="GO" id="GO:0008658">
    <property type="term" value="F:penicillin binding"/>
    <property type="evidence" value="ECO:0007669"/>
    <property type="project" value="InterPro"/>
</dbReference>
<keyword evidence="8" id="KW-0472">Membrane</keyword>
<keyword evidence="9" id="KW-0961">Cell wall biogenesis/degradation</keyword>
<dbReference type="InterPro" id="IPR036138">
    <property type="entry name" value="PBP_dimer_sf"/>
</dbReference>
<dbReference type="GO" id="GO:0009252">
    <property type="term" value="P:peptidoglycan biosynthetic process"/>
    <property type="evidence" value="ECO:0007669"/>
    <property type="project" value="UniProtKB-KW"/>
</dbReference>
<dbReference type="GO" id="GO:0071972">
    <property type="term" value="F:peptidoglycan L,D-transpeptidase activity"/>
    <property type="evidence" value="ECO:0007669"/>
    <property type="project" value="TreeGrafter"/>
</dbReference>
<dbReference type="PANTHER" id="PTHR30627:SF2">
    <property type="entry name" value="PEPTIDOGLYCAN D,D-TRANSPEPTIDASE MRDA"/>
    <property type="match status" value="1"/>
</dbReference>
<evidence type="ECO:0000259" key="10">
    <source>
        <dbReference type="Pfam" id="PF03717"/>
    </source>
</evidence>
<keyword evidence="4" id="KW-0378">Hydrolase</keyword>
<evidence type="ECO:0000256" key="9">
    <source>
        <dbReference type="ARBA" id="ARBA00023316"/>
    </source>
</evidence>
<evidence type="ECO:0000256" key="3">
    <source>
        <dbReference type="ARBA" id="ARBA00022475"/>
    </source>
</evidence>
<evidence type="ECO:0000256" key="6">
    <source>
        <dbReference type="ARBA" id="ARBA00022960"/>
    </source>
</evidence>
<keyword evidence="6" id="KW-0133">Cell shape</keyword>
<dbReference type="GO" id="GO:0005886">
    <property type="term" value="C:plasma membrane"/>
    <property type="evidence" value="ECO:0007669"/>
    <property type="project" value="UniProtKB-SubCell"/>
</dbReference>
<evidence type="ECO:0000313" key="11">
    <source>
        <dbReference type="EMBL" id="STT85081.1"/>
    </source>
</evidence>
<keyword evidence="3" id="KW-1003">Cell membrane</keyword>
<dbReference type="InterPro" id="IPR005311">
    <property type="entry name" value="PBP_dimer"/>
</dbReference>
<name>A0A377XT44_KLEPN</name>
<dbReference type="EMBL" id="UGLH01000006">
    <property type="protein sequence ID" value="STT85081.1"/>
    <property type="molecule type" value="Genomic_DNA"/>
</dbReference>
<evidence type="ECO:0000256" key="8">
    <source>
        <dbReference type="ARBA" id="ARBA00022989"/>
    </source>
</evidence>
<dbReference type="PANTHER" id="PTHR30627">
    <property type="entry name" value="PEPTIDOGLYCAN D,D-TRANSPEPTIDASE"/>
    <property type="match status" value="1"/>
</dbReference>
<dbReference type="Pfam" id="PF03717">
    <property type="entry name" value="PBP_dimer"/>
    <property type="match status" value="1"/>
</dbReference>
<keyword evidence="8" id="KW-1133">Transmembrane helix</keyword>
<dbReference type="GO" id="GO:0008360">
    <property type="term" value="P:regulation of cell shape"/>
    <property type="evidence" value="ECO:0007669"/>
    <property type="project" value="UniProtKB-KW"/>
</dbReference>
<accession>A0A377XT44</accession>
<dbReference type="Gene3D" id="3.90.1310.10">
    <property type="entry name" value="Penicillin-binding protein 2a (Domain 2)"/>
    <property type="match status" value="1"/>
</dbReference>
<evidence type="ECO:0000256" key="2">
    <source>
        <dbReference type="ARBA" id="ARBA00004236"/>
    </source>
</evidence>
<keyword evidence="7" id="KW-0573">Peptidoglycan synthesis</keyword>
<evidence type="ECO:0000256" key="5">
    <source>
        <dbReference type="ARBA" id="ARBA00022692"/>
    </source>
</evidence>
<proteinExistence type="predicted"/>
<dbReference type="Proteomes" id="UP000254340">
    <property type="component" value="Unassembled WGS sequence"/>
</dbReference>
<evidence type="ECO:0000256" key="1">
    <source>
        <dbReference type="ARBA" id="ARBA00004167"/>
    </source>
</evidence>
<evidence type="ECO:0000256" key="4">
    <source>
        <dbReference type="ARBA" id="ARBA00022645"/>
    </source>
</evidence>
<sequence>MSQKLTIKTSTAWIKRASWPNYASTHDIGKLGIERYYEDVLHGQTGYEEVEVNNRGRVIRQLKEVPPQAGRDIYLTLDLKLQQYIENAAGPAAAPPWW</sequence>
<dbReference type="SUPFAM" id="SSF56519">
    <property type="entry name" value="Penicillin binding protein dimerisation domain"/>
    <property type="match status" value="1"/>
</dbReference>
<dbReference type="InterPro" id="IPR050515">
    <property type="entry name" value="Beta-lactam/transpept"/>
</dbReference>
<gene>
    <name evidence="11" type="ORF">NCTC5047_06148</name>
</gene>
<evidence type="ECO:0000313" key="12">
    <source>
        <dbReference type="Proteomes" id="UP000254340"/>
    </source>
</evidence>
<keyword evidence="4" id="KW-0121">Carboxypeptidase</keyword>
<keyword evidence="5" id="KW-0812">Transmembrane</keyword>
<organism evidence="11 12">
    <name type="scientific">Klebsiella pneumoniae</name>
    <dbReference type="NCBI Taxonomy" id="573"/>
    <lineage>
        <taxon>Bacteria</taxon>
        <taxon>Pseudomonadati</taxon>
        <taxon>Pseudomonadota</taxon>
        <taxon>Gammaproteobacteria</taxon>
        <taxon>Enterobacterales</taxon>
        <taxon>Enterobacteriaceae</taxon>
        <taxon>Klebsiella/Raoultella group</taxon>
        <taxon>Klebsiella</taxon>
        <taxon>Klebsiella pneumoniae complex</taxon>
    </lineage>
</organism>
<comment type="subcellular location">
    <subcellularLocation>
        <location evidence="2">Cell membrane</location>
    </subcellularLocation>
    <subcellularLocation>
        <location evidence="1">Membrane</location>
        <topology evidence="1">Single-pass membrane protein</topology>
    </subcellularLocation>
</comment>
<feature type="domain" description="Penicillin-binding protein dimerisation" evidence="10">
    <location>
        <begin position="16"/>
        <end position="62"/>
    </location>
</feature>